<protein>
    <recommendedName>
        <fullName evidence="2">J domain-containing protein</fullName>
    </recommendedName>
</protein>
<accession>A0A7S0WRH3</accession>
<name>A0A7S0WRH3_9CHLO</name>
<dbReference type="EMBL" id="HBFB01016843">
    <property type="protein sequence ID" value="CAD8680156.1"/>
    <property type="molecule type" value="Transcribed_RNA"/>
</dbReference>
<feature type="domain" description="J" evidence="2">
    <location>
        <begin position="8"/>
        <end position="68"/>
    </location>
</feature>
<feature type="transmembrane region" description="Helical" evidence="1">
    <location>
        <begin position="129"/>
        <end position="149"/>
    </location>
</feature>
<dbReference type="AlphaFoldDB" id="A0A7S0WRH3"/>
<keyword evidence="1" id="KW-0472">Membrane</keyword>
<keyword evidence="1" id="KW-0812">Transmembrane</keyword>
<dbReference type="PRINTS" id="PR00625">
    <property type="entry name" value="JDOMAIN"/>
</dbReference>
<evidence type="ECO:0000259" key="2">
    <source>
        <dbReference type="PROSITE" id="PS50076"/>
    </source>
</evidence>
<dbReference type="InterPro" id="IPR001623">
    <property type="entry name" value="DnaJ_domain"/>
</dbReference>
<dbReference type="CDD" id="cd06257">
    <property type="entry name" value="DnaJ"/>
    <property type="match status" value="1"/>
</dbReference>
<dbReference type="Pfam" id="PF00226">
    <property type="entry name" value="DnaJ"/>
    <property type="match status" value="1"/>
</dbReference>
<dbReference type="Gene3D" id="1.10.287.110">
    <property type="entry name" value="DnaJ domain"/>
    <property type="match status" value="1"/>
</dbReference>
<evidence type="ECO:0000256" key="1">
    <source>
        <dbReference type="SAM" id="Phobius"/>
    </source>
</evidence>
<dbReference type="InterPro" id="IPR036869">
    <property type="entry name" value="J_dom_sf"/>
</dbReference>
<organism evidence="3">
    <name type="scientific">Chlamydomonas leiostraca</name>
    <dbReference type="NCBI Taxonomy" id="1034604"/>
    <lineage>
        <taxon>Eukaryota</taxon>
        <taxon>Viridiplantae</taxon>
        <taxon>Chlorophyta</taxon>
        <taxon>core chlorophytes</taxon>
        <taxon>Chlorophyceae</taxon>
        <taxon>CS clade</taxon>
        <taxon>Chlamydomonadales</taxon>
        <taxon>Chlamydomonadaceae</taxon>
        <taxon>Chlamydomonas</taxon>
    </lineage>
</organism>
<keyword evidence="1" id="KW-1133">Transmembrane helix</keyword>
<reference evidence="3" key="1">
    <citation type="submission" date="2021-01" db="EMBL/GenBank/DDBJ databases">
        <authorList>
            <person name="Corre E."/>
            <person name="Pelletier E."/>
            <person name="Niang G."/>
            <person name="Scheremetjew M."/>
            <person name="Finn R."/>
            <person name="Kale V."/>
            <person name="Holt S."/>
            <person name="Cochrane G."/>
            <person name="Meng A."/>
            <person name="Brown T."/>
            <person name="Cohen L."/>
        </authorList>
    </citation>
    <scope>NUCLEOTIDE SEQUENCE</scope>
    <source>
        <strain evidence="3">SAG 11-49</strain>
    </source>
</reference>
<dbReference type="PANTHER" id="PTHR24074">
    <property type="entry name" value="CO-CHAPERONE PROTEIN DJLA"/>
    <property type="match status" value="1"/>
</dbReference>
<evidence type="ECO:0000313" key="3">
    <source>
        <dbReference type="EMBL" id="CAD8680156.1"/>
    </source>
</evidence>
<dbReference type="SUPFAM" id="SSF46565">
    <property type="entry name" value="Chaperone J-domain"/>
    <property type="match status" value="1"/>
</dbReference>
<gene>
    <name evidence="3" type="ORF">CLEI1391_LOCUS9423</name>
</gene>
<dbReference type="PROSITE" id="PS50076">
    <property type="entry name" value="DNAJ_2"/>
    <property type="match status" value="1"/>
</dbReference>
<proteinExistence type="predicted"/>
<dbReference type="SMART" id="SM00271">
    <property type="entry name" value="DnaJ"/>
    <property type="match status" value="1"/>
</dbReference>
<sequence>MAALPRVCPYHVLGLPSTADRQQVKEEFRKLCLQFHPDKCAPDIPKAAAEARFREIKGAYDAILRGHAGYSPPPPGSAPNAAHAQEWYRAHHYGSEAGGPVRCGGPYGGFANEMDFYKSMFRKTRNNPFFLIMAGLVSIPFVSAAVSVANGKTSFIQQYKEQGIFMFTQNRFKINGRETVHINPFSIRAAGGDSMQDSYIYKNEKYKHLRTGAFAPKAVPSEGGSTAAPAQ</sequence>
<dbReference type="InterPro" id="IPR050817">
    <property type="entry name" value="DjlA_DnaK_co-chaperone"/>
</dbReference>